<reference evidence="1" key="1">
    <citation type="submission" date="2019-08" db="EMBL/GenBank/DDBJ databases">
        <title>The improved chromosome-level genome for the pearl oyster Pinctada fucata martensii using PacBio sequencing and Hi-C.</title>
        <authorList>
            <person name="Zheng Z."/>
        </authorList>
    </citation>
    <scope>NUCLEOTIDE SEQUENCE</scope>
    <source>
        <strain evidence="1">ZZ-2019</strain>
        <tissue evidence="1">Adductor muscle</tissue>
    </source>
</reference>
<dbReference type="SUPFAM" id="SSF56672">
    <property type="entry name" value="DNA/RNA polymerases"/>
    <property type="match status" value="1"/>
</dbReference>
<evidence type="ECO:0000313" key="1">
    <source>
        <dbReference type="EMBL" id="KAK3107594.1"/>
    </source>
</evidence>
<name>A0AA88YM24_PINIB</name>
<accession>A0AA88YM24</accession>
<dbReference type="InterPro" id="IPR043502">
    <property type="entry name" value="DNA/RNA_pol_sf"/>
</dbReference>
<evidence type="ECO:0008006" key="3">
    <source>
        <dbReference type="Google" id="ProtNLM"/>
    </source>
</evidence>
<dbReference type="PANTHER" id="PTHR31511">
    <property type="entry name" value="PROTEIN CBG23764"/>
    <property type="match status" value="1"/>
</dbReference>
<protein>
    <recommendedName>
        <fullName evidence="3">DNA-directed DNA polymerase</fullName>
    </recommendedName>
</protein>
<sequence>MGCRQHFYCPYCLHGFIKQRTLEKHRDFCMSLGEQKIEMPTPGENDIVEFSEIAKQLRVPYTIYADMETYVIPVRDDRDLDPNSSHTKNLSEFVPCGFCYQVVCSDDRYSKPPVLYRGKDVVETFLNKLLQESDAIMNRLKHIEPMHESPEIEHEKKFEATELPPKSAFYNDLTKCDISDEDYLHAQEVWQTMNIKDMGSYHDLYLTCDVLLLSDVFERFRDMTISNFDLDPLQYFTLAGLCWSACLKMSEVQLELITDFEQYLMIEKGTRGGVSMITTRYAKANNPYIPETYDSSKPNVFLGYFDMNNLYGGVMCEPLPVGDFRWLSRTEIDSLDIGKIEPYAMTGYILEVTLSYQKQLHELHSDYPLAPESTFVLLSDLSPYNEHHYRSLTKTRKTDGEDKIIDRKLIPTLRDKVEYVLHYRNLQFYLEQGLELKKIHRVIAFTQKAWLKPYIEYNTKKRQMADNKFEIALYKAYNNIVFGKTMENIRLHMNFKLDNTKKGLLKLTSKPSFERVTIFNEDLVGVKSKKVKLLLNKPIYTGMTVLDLSKMFMYNFHYNCIRKRHGLAAKLLMTDTDSLFYSFEGIDDLYKSMELDIDLYDTSEYPDGHFLKSDRNRKCVLKMKDEAHGELVMSFCGIRSKMYLYEINRGKTVQKAKGVTKSVVERCITSRLPGLLV</sequence>
<dbReference type="EMBL" id="VSWD01000002">
    <property type="protein sequence ID" value="KAK3107594.1"/>
    <property type="molecule type" value="Genomic_DNA"/>
</dbReference>
<proteinExistence type="predicted"/>
<dbReference type="Proteomes" id="UP001186944">
    <property type="component" value="Unassembled WGS sequence"/>
</dbReference>
<organism evidence="1 2">
    <name type="scientific">Pinctada imbricata</name>
    <name type="common">Atlantic pearl-oyster</name>
    <name type="synonym">Pinctada martensii</name>
    <dbReference type="NCBI Taxonomy" id="66713"/>
    <lineage>
        <taxon>Eukaryota</taxon>
        <taxon>Metazoa</taxon>
        <taxon>Spiralia</taxon>
        <taxon>Lophotrochozoa</taxon>
        <taxon>Mollusca</taxon>
        <taxon>Bivalvia</taxon>
        <taxon>Autobranchia</taxon>
        <taxon>Pteriomorphia</taxon>
        <taxon>Pterioida</taxon>
        <taxon>Pterioidea</taxon>
        <taxon>Pteriidae</taxon>
        <taxon>Pinctada</taxon>
    </lineage>
</organism>
<dbReference type="Gene3D" id="3.90.1600.10">
    <property type="entry name" value="Palm domain of DNA polymerase"/>
    <property type="match status" value="1"/>
</dbReference>
<keyword evidence="2" id="KW-1185">Reference proteome</keyword>
<gene>
    <name evidence="1" type="ORF">FSP39_017959</name>
</gene>
<dbReference type="InterPro" id="IPR023211">
    <property type="entry name" value="DNA_pol_palm_dom_sf"/>
</dbReference>
<dbReference type="AlphaFoldDB" id="A0AA88YM24"/>
<dbReference type="PANTHER" id="PTHR31511:SF12">
    <property type="entry name" value="RHO TERMINATION FACTOR N-TERMINAL DOMAIN-CONTAINING PROTEIN"/>
    <property type="match status" value="1"/>
</dbReference>
<comment type="caution">
    <text evidence="1">The sequence shown here is derived from an EMBL/GenBank/DDBJ whole genome shotgun (WGS) entry which is preliminary data.</text>
</comment>
<evidence type="ECO:0000313" key="2">
    <source>
        <dbReference type="Proteomes" id="UP001186944"/>
    </source>
</evidence>